<proteinExistence type="predicted"/>
<evidence type="ECO:0000313" key="1">
    <source>
        <dbReference type="EMBL" id="KAK6971710.1"/>
    </source>
</evidence>
<dbReference type="EMBL" id="JAWWNJ010000206">
    <property type="protein sequence ID" value="KAK6971710.1"/>
    <property type="molecule type" value="Genomic_DNA"/>
</dbReference>
<protein>
    <submittedName>
        <fullName evidence="1">Uncharacterized protein</fullName>
    </submittedName>
</protein>
<evidence type="ECO:0000313" key="2">
    <source>
        <dbReference type="Proteomes" id="UP001362999"/>
    </source>
</evidence>
<name>A0AAV9Z518_9AGAR</name>
<reference evidence="1 2" key="1">
    <citation type="journal article" date="2024" name="J Genomics">
        <title>Draft genome sequencing and assembly of Favolaschia claudopus CIRM-BRFM 2984 isolated from oak limbs.</title>
        <authorList>
            <person name="Navarro D."/>
            <person name="Drula E."/>
            <person name="Chaduli D."/>
            <person name="Cazenave R."/>
            <person name="Ahrendt S."/>
            <person name="Wang J."/>
            <person name="Lipzen A."/>
            <person name="Daum C."/>
            <person name="Barry K."/>
            <person name="Grigoriev I.V."/>
            <person name="Favel A."/>
            <person name="Rosso M.N."/>
            <person name="Martin F."/>
        </authorList>
    </citation>
    <scope>NUCLEOTIDE SEQUENCE [LARGE SCALE GENOMIC DNA]</scope>
    <source>
        <strain evidence="1 2">CIRM-BRFM 2984</strain>
    </source>
</reference>
<organism evidence="1 2">
    <name type="scientific">Favolaschia claudopus</name>
    <dbReference type="NCBI Taxonomy" id="2862362"/>
    <lineage>
        <taxon>Eukaryota</taxon>
        <taxon>Fungi</taxon>
        <taxon>Dikarya</taxon>
        <taxon>Basidiomycota</taxon>
        <taxon>Agaricomycotina</taxon>
        <taxon>Agaricomycetes</taxon>
        <taxon>Agaricomycetidae</taxon>
        <taxon>Agaricales</taxon>
        <taxon>Marasmiineae</taxon>
        <taxon>Mycenaceae</taxon>
        <taxon>Favolaschia</taxon>
    </lineage>
</organism>
<dbReference type="Proteomes" id="UP001362999">
    <property type="component" value="Unassembled WGS sequence"/>
</dbReference>
<gene>
    <name evidence="1" type="ORF">R3P38DRAFT_2813611</name>
</gene>
<comment type="caution">
    <text evidence="1">The sequence shown here is derived from an EMBL/GenBank/DDBJ whole genome shotgun (WGS) entry which is preliminary data.</text>
</comment>
<sequence>MHALTESGCWPVPPTRFPVSIWGVVSVVSPALIDEDAPSRGQPALVSSRRRLKVLRWLWRVEMWLRWTVMSMGGGVVADTDVEGALAEVGRRMDVRTSFPAYASGDGCRRKAGRGGGLGESRGWRMVLVGSRWDDDTNPCRFGAEYLCNSFSYTFAGRDLLLLRISVSCPLAPLLLLPFAGIEDGIRTG</sequence>
<dbReference type="AlphaFoldDB" id="A0AAV9Z518"/>
<accession>A0AAV9Z518</accession>
<keyword evidence="2" id="KW-1185">Reference proteome</keyword>